<evidence type="ECO:0000313" key="7">
    <source>
        <dbReference type="Proteomes" id="UP001491552"/>
    </source>
</evidence>
<organism evidence="6 7">
    <name type="scientific">Faecousia intestinalis</name>
    <dbReference type="NCBI Taxonomy" id="3133167"/>
    <lineage>
        <taxon>Bacteria</taxon>
        <taxon>Bacillati</taxon>
        <taxon>Bacillota</taxon>
        <taxon>Clostridia</taxon>
        <taxon>Eubacteriales</taxon>
        <taxon>Oscillospiraceae</taxon>
        <taxon>Faecousia</taxon>
    </lineage>
</organism>
<dbReference type="CDD" id="cd16914">
    <property type="entry name" value="EcfT"/>
    <property type="match status" value="1"/>
</dbReference>
<feature type="transmembrane region" description="Helical" evidence="5">
    <location>
        <begin position="56"/>
        <end position="73"/>
    </location>
</feature>
<proteinExistence type="predicted"/>
<dbReference type="Proteomes" id="UP001491552">
    <property type="component" value="Unassembled WGS sequence"/>
</dbReference>
<keyword evidence="7" id="KW-1185">Reference proteome</keyword>
<protein>
    <submittedName>
        <fullName evidence="6">Energy-coupling factor transporter transmembrane component T</fullName>
    </submittedName>
</protein>
<comment type="caution">
    <text evidence="6">The sequence shown here is derived from an EMBL/GenBank/DDBJ whole genome shotgun (WGS) entry which is preliminary data.</text>
</comment>
<gene>
    <name evidence="6" type="ORF">WMO66_01695</name>
</gene>
<comment type="subcellular location">
    <subcellularLocation>
        <location evidence="1">Membrane</location>
        <topology evidence="1">Multi-pass membrane protein</topology>
    </subcellularLocation>
</comment>
<evidence type="ECO:0000256" key="5">
    <source>
        <dbReference type="SAM" id="Phobius"/>
    </source>
</evidence>
<feature type="transmembrane region" description="Helical" evidence="5">
    <location>
        <begin position="223"/>
        <end position="248"/>
    </location>
</feature>
<keyword evidence="4 5" id="KW-0472">Membrane</keyword>
<keyword evidence="3 5" id="KW-1133">Transmembrane helix</keyword>
<accession>A0ABV1G3W6</accession>
<evidence type="ECO:0000256" key="4">
    <source>
        <dbReference type="ARBA" id="ARBA00023136"/>
    </source>
</evidence>
<evidence type="ECO:0000256" key="2">
    <source>
        <dbReference type="ARBA" id="ARBA00022692"/>
    </source>
</evidence>
<name>A0ABV1G3W6_9FIRM</name>
<keyword evidence="2 5" id="KW-0812">Transmembrane</keyword>
<evidence type="ECO:0000256" key="1">
    <source>
        <dbReference type="ARBA" id="ARBA00004141"/>
    </source>
</evidence>
<feature type="transmembrane region" description="Helical" evidence="5">
    <location>
        <begin position="94"/>
        <end position="113"/>
    </location>
</feature>
<dbReference type="Pfam" id="PF02361">
    <property type="entry name" value="CbiQ"/>
    <property type="match status" value="1"/>
</dbReference>
<dbReference type="InterPro" id="IPR003339">
    <property type="entry name" value="ABC/ECF_trnsptr_transmembrane"/>
</dbReference>
<evidence type="ECO:0000256" key="3">
    <source>
        <dbReference type="ARBA" id="ARBA00022989"/>
    </source>
</evidence>
<sequence>MRSGFARLHPLVDLTFFVLVLAFAMFLSHPAVQLAGLVCAALFALRCTGRGFGRRMAMLLPLMLLAAVVNPLVSHQGVTVLFRFPSGNACTLESVLYGISAAVRLGTAVLWFMGWNAVMTSDKFVYLFGRILPSLSLTLSMGLRFVPRLLRRTREVAQAQKLARPAERGWLAGIRRAGRVVSIVVTWALENALDTADSMKSRGYGLPKRTAFSLFRFTLRDGICLGVLATLGGIVLAGSLTGGLKWWYYPAPGGAAGVQAAVWTAAFTLLAAFPLIFDAKEAIQWRASRSRT</sequence>
<feature type="transmembrane region" description="Helical" evidence="5">
    <location>
        <begin position="260"/>
        <end position="279"/>
    </location>
</feature>
<dbReference type="EMBL" id="JBBMFF010000095">
    <property type="protein sequence ID" value="MEQ2509973.1"/>
    <property type="molecule type" value="Genomic_DNA"/>
</dbReference>
<reference evidence="6 7" key="1">
    <citation type="submission" date="2024-03" db="EMBL/GenBank/DDBJ databases">
        <title>Human intestinal bacterial collection.</title>
        <authorList>
            <person name="Pauvert C."/>
            <person name="Hitch T.C.A."/>
            <person name="Clavel T."/>
        </authorList>
    </citation>
    <scope>NUCLEOTIDE SEQUENCE [LARGE SCALE GENOMIC DNA]</scope>
    <source>
        <strain evidence="6 7">CLA-AA-H192</strain>
    </source>
</reference>
<evidence type="ECO:0000313" key="6">
    <source>
        <dbReference type="EMBL" id="MEQ2509973.1"/>
    </source>
</evidence>
<dbReference type="RefSeq" id="WP_349134681.1">
    <property type="nucleotide sequence ID" value="NZ_JBBMFF010000095.1"/>
</dbReference>